<proteinExistence type="predicted"/>
<dbReference type="SFLD" id="SFLDS00029">
    <property type="entry name" value="Radical_SAM"/>
    <property type="match status" value="1"/>
</dbReference>
<comment type="cofactor">
    <cofactor evidence="5">
        <name>[4Fe-4S] cluster</name>
        <dbReference type="ChEBI" id="CHEBI:49883"/>
    </cofactor>
    <text evidence="5">Binds 1 [4Fe-4S] cluster. The cluster is coordinated with 3 cysteines and an exchangeable S-adenosyl-L-methionine.</text>
</comment>
<keyword evidence="4 5" id="KW-0411">Iron-sulfur</keyword>
<dbReference type="PANTHER" id="PTHR43075">
    <property type="entry name" value="FORMATE LYASE ACTIVATING ENZYME, PUTATIVE (AFU_ORTHOLOGUE AFUA_2G15630)-RELATED"/>
    <property type="match status" value="1"/>
</dbReference>
<evidence type="ECO:0000256" key="3">
    <source>
        <dbReference type="ARBA" id="ARBA00023004"/>
    </source>
</evidence>
<dbReference type="PANTHER" id="PTHR43075:SF1">
    <property type="entry name" value="FORMATE LYASE ACTIVATING ENZYME, PUTATIVE (AFU_ORTHOLOGUE AFUA_2G15630)-RELATED"/>
    <property type="match status" value="1"/>
</dbReference>
<feature type="binding site" evidence="5">
    <location>
        <position position="76"/>
    </location>
    <ligand>
        <name>[4Fe-4S] cluster</name>
        <dbReference type="ChEBI" id="CHEBI:49883"/>
        <note>4Fe-4S-S-AdoMet</note>
    </ligand>
</feature>
<keyword evidence="1 5" id="KW-0949">S-adenosyl-L-methionine</keyword>
<dbReference type="Gene3D" id="3.20.20.70">
    <property type="entry name" value="Aldolase class I"/>
    <property type="match status" value="1"/>
</dbReference>
<dbReference type="GO" id="GO:0003824">
    <property type="term" value="F:catalytic activity"/>
    <property type="evidence" value="ECO:0007669"/>
    <property type="project" value="InterPro"/>
</dbReference>
<evidence type="ECO:0000256" key="1">
    <source>
        <dbReference type="ARBA" id="ARBA00022691"/>
    </source>
</evidence>
<dbReference type="InterPro" id="IPR007197">
    <property type="entry name" value="rSAM"/>
</dbReference>
<dbReference type="SUPFAM" id="SSF102114">
    <property type="entry name" value="Radical SAM enzymes"/>
    <property type="match status" value="1"/>
</dbReference>
<comment type="caution">
    <text evidence="7">The sequence shown here is derived from an EMBL/GenBank/DDBJ whole genome shotgun (WGS) entry which is preliminary data.</text>
</comment>
<dbReference type="GO" id="GO:0051536">
    <property type="term" value="F:iron-sulfur cluster binding"/>
    <property type="evidence" value="ECO:0007669"/>
    <property type="project" value="UniProtKB-KW"/>
</dbReference>
<gene>
    <name evidence="7" type="ORF">ENW55_09410</name>
</gene>
<accession>A0A832IAH8</accession>
<feature type="domain" description="Radical SAM core" evidence="6">
    <location>
        <begin position="64"/>
        <end position="176"/>
    </location>
</feature>
<keyword evidence="2 5" id="KW-0479">Metal-binding</keyword>
<reference evidence="7" key="1">
    <citation type="journal article" date="2020" name="mSystems">
        <title>Genome- and Community-Level Interaction Insights into Carbon Utilization and Element Cycling Functions of Hydrothermarchaeota in Hydrothermal Sediment.</title>
        <authorList>
            <person name="Zhou Z."/>
            <person name="Liu Y."/>
            <person name="Xu W."/>
            <person name="Pan J."/>
            <person name="Luo Z.H."/>
            <person name="Li M."/>
        </authorList>
    </citation>
    <scope>NUCLEOTIDE SEQUENCE [LARGE SCALE GENOMIC DNA]</scope>
    <source>
        <strain evidence="7">SpSt-86</strain>
    </source>
</reference>
<dbReference type="InterPro" id="IPR040085">
    <property type="entry name" value="MJ0674-like"/>
</dbReference>
<evidence type="ECO:0000256" key="5">
    <source>
        <dbReference type="PIRSR" id="PIRSR004869-50"/>
    </source>
</evidence>
<name>A0A832IAH8_9THEM</name>
<keyword evidence="3 5" id="KW-0408">Iron</keyword>
<dbReference type="SFLD" id="SFLDG01099">
    <property type="entry name" value="Uncharacterised_Radical_SAM_Su"/>
    <property type="match status" value="1"/>
</dbReference>
<dbReference type="InterPro" id="IPR058240">
    <property type="entry name" value="rSAM_sf"/>
</dbReference>
<dbReference type="GO" id="GO:0046872">
    <property type="term" value="F:metal ion binding"/>
    <property type="evidence" value="ECO:0007669"/>
    <property type="project" value="UniProtKB-KW"/>
</dbReference>
<sequence>MVERVIDWFENNLSNCRLCPLSCGADRRRRVGLCGVGARPKLSSVVLHFGEEPPISGETGAGTIFFTGCNMRCIYCQNMNFSQKGLGIEVSTQELAEFFLDLQQSGAKTLNLVTPAPNITFIVEALLFAKERGFNLPVVYNTSSYENVETLRRLEGIVDIYLADLRYADDETGWKYSKVPNYFSVASKALVEMHRQVGPFDEKRMKGLIVRHLVLPNDVAKSQRVLDFIYFCLSPSVPVSIMSQYNPVFGARTDPVIGRRINKEEYERVIDYALKLGLNGWMQTDEKKRVTVKAVTSTYKIIEKMRSRALREPLLNR</sequence>
<protein>
    <submittedName>
        <fullName evidence="7">Radical SAM protein</fullName>
    </submittedName>
</protein>
<dbReference type="InterPro" id="IPR013785">
    <property type="entry name" value="Aldolase_TIM"/>
</dbReference>
<organism evidence="7">
    <name type="scientific">Pseudothermotoga hypogea</name>
    <dbReference type="NCBI Taxonomy" id="57487"/>
    <lineage>
        <taxon>Bacteria</taxon>
        <taxon>Thermotogati</taxon>
        <taxon>Thermotogota</taxon>
        <taxon>Thermotogae</taxon>
        <taxon>Thermotogales</taxon>
        <taxon>Thermotogaceae</taxon>
        <taxon>Pseudothermotoga</taxon>
    </lineage>
</organism>
<dbReference type="CDD" id="cd01335">
    <property type="entry name" value="Radical_SAM"/>
    <property type="match status" value="1"/>
</dbReference>
<dbReference type="PIRSF" id="PIRSF004869">
    <property type="entry name" value="PflX_prd"/>
    <property type="match status" value="1"/>
</dbReference>
<dbReference type="AlphaFoldDB" id="A0A832IAH8"/>
<evidence type="ECO:0000256" key="2">
    <source>
        <dbReference type="ARBA" id="ARBA00022723"/>
    </source>
</evidence>
<feature type="binding site" evidence="5">
    <location>
        <position position="69"/>
    </location>
    <ligand>
        <name>[4Fe-4S] cluster</name>
        <dbReference type="ChEBI" id="CHEBI:49883"/>
        <note>4Fe-4S-S-AdoMet</note>
    </ligand>
</feature>
<dbReference type="Pfam" id="PF04055">
    <property type="entry name" value="Radical_SAM"/>
    <property type="match status" value="1"/>
</dbReference>
<evidence type="ECO:0000313" key="7">
    <source>
        <dbReference type="EMBL" id="HGZ80183.1"/>
    </source>
</evidence>
<evidence type="ECO:0000259" key="6">
    <source>
        <dbReference type="Pfam" id="PF04055"/>
    </source>
</evidence>
<dbReference type="InterPro" id="IPR016431">
    <property type="entry name" value="Pyrv-formate_lyase-activ_prd"/>
</dbReference>
<evidence type="ECO:0000256" key="4">
    <source>
        <dbReference type="ARBA" id="ARBA00023014"/>
    </source>
</evidence>
<dbReference type="EMBL" id="DTKQ01000054">
    <property type="protein sequence ID" value="HGZ80183.1"/>
    <property type="molecule type" value="Genomic_DNA"/>
</dbReference>
<feature type="binding site" evidence="5">
    <location>
        <position position="73"/>
    </location>
    <ligand>
        <name>[4Fe-4S] cluster</name>
        <dbReference type="ChEBI" id="CHEBI:49883"/>
        <note>4Fe-4S-S-AdoMet</note>
    </ligand>
</feature>